<sequence>MDRPGAGMNNEILFISHRMPFPPDRGDKIRSHHILKRLAALAPVHVATFADDERDLAEEVELAAIARSYRLVRRVKPLIVAGMQSLVQRVPVSLPAFANAELASYIEQVLRERQIGTIFVFSGQMGQYIPAWFNGRVVFDFVDVDSAKFEAYADRDTGLRRWINAREARLLRAEEERQARRAAISLLVSAEEAALFRLRLSPEAAATCDVRALRNGIDSKFFDPATVRPAARMMEHAGPKLIFTGQMDYAPNIEAALRMIERLMPWIRAHRPDATFHVVGRNPPDELTRFDGQDGIHVWGGVDDIRTWLAAADMAVVPLEIARGVQNKVLEAMAMALPVVLTSAAAAGIGGADGKHFAVADSDDALVDRISAFLSHSRLGATIGKAARRHVVDNLSWQASLALLPEMLGIGEARKRNAA</sequence>
<dbReference type="CDD" id="cd03801">
    <property type="entry name" value="GT4_PimA-like"/>
    <property type="match status" value="1"/>
</dbReference>
<dbReference type="Pfam" id="PF13692">
    <property type="entry name" value="Glyco_trans_1_4"/>
    <property type="match status" value="1"/>
</dbReference>
<proteinExistence type="predicted"/>
<dbReference type="Proteomes" id="UP000321172">
    <property type="component" value="Chromosome"/>
</dbReference>
<evidence type="ECO:0000313" key="1">
    <source>
        <dbReference type="EMBL" id="QEA16913.1"/>
    </source>
</evidence>
<dbReference type="AlphaFoldDB" id="A0A5B8S666"/>
<keyword evidence="1" id="KW-0808">Transferase</keyword>
<keyword evidence="2" id="KW-1185">Reference proteome</keyword>
<dbReference type="SUPFAM" id="SSF53756">
    <property type="entry name" value="UDP-Glycosyltransferase/glycogen phosphorylase"/>
    <property type="match status" value="1"/>
</dbReference>
<gene>
    <name evidence="1" type="ORF">FRF71_12680</name>
</gene>
<accession>A0A5B8S666</accession>
<dbReference type="EMBL" id="CP042345">
    <property type="protein sequence ID" value="QEA16913.1"/>
    <property type="molecule type" value="Genomic_DNA"/>
</dbReference>
<evidence type="ECO:0000313" key="2">
    <source>
        <dbReference type="Proteomes" id="UP000321172"/>
    </source>
</evidence>
<dbReference type="PANTHER" id="PTHR12526">
    <property type="entry name" value="GLYCOSYLTRANSFERASE"/>
    <property type="match status" value="1"/>
</dbReference>
<dbReference type="InterPro" id="IPR017521">
    <property type="entry name" value="Sugar_tfrase_PEP-CTERM_Stp1"/>
</dbReference>
<reference evidence="1 2" key="1">
    <citation type="journal article" date="2013" name="J. Microbiol. Biotechnol.">
        <title>Novosphingobium ginsenosidimutans sp. nov., with the ability to convert ginsenoside.</title>
        <authorList>
            <person name="Kim J.K."/>
            <person name="He D."/>
            <person name="Liu Q.M."/>
            <person name="Park H.Y."/>
            <person name="Jung M.S."/>
            <person name="Yoon M.H."/>
            <person name="Kim S.C."/>
            <person name="Im W.T."/>
        </authorList>
    </citation>
    <scope>NUCLEOTIDE SEQUENCE [LARGE SCALE GENOMIC DNA]</scope>
    <source>
        <strain evidence="1 2">FW-6</strain>
    </source>
</reference>
<dbReference type="KEGG" id="ngf:FRF71_12680"/>
<dbReference type="PANTHER" id="PTHR12526:SF600">
    <property type="entry name" value="GLYCOSYL TRANSFERASE GROUP 1"/>
    <property type="match status" value="1"/>
</dbReference>
<name>A0A5B8S666_9SPHN</name>
<dbReference type="OrthoDB" id="9807209at2"/>
<dbReference type="NCBIfam" id="TIGR03087">
    <property type="entry name" value="stp1"/>
    <property type="match status" value="1"/>
</dbReference>
<dbReference type="Gene3D" id="3.40.50.2000">
    <property type="entry name" value="Glycogen Phosphorylase B"/>
    <property type="match status" value="1"/>
</dbReference>
<dbReference type="RefSeq" id="WP_147090992.1">
    <property type="nucleotide sequence ID" value="NZ_BAABJD010000002.1"/>
</dbReference>
<dbReference type="GO" id="GO:0016757">
    <property type="term" value="F:glycosyltransferase activity"/>
    <property type="evidence" value="ECO:0007669"/>
    <property type="project" value="TreeGrafter"/>
</dbReference>
<protein>
    <submittedName>
        <fullName evidence="1">TIGR03087 family PEP-CTERM/XrtA system glycosyltransferase</fullName>
    </submittedName>
</protein>
<organism evidence="1 2">
    <name type="scientific">Novosphingobium ginsenosidimutans</name>
    <dbReference type="NCBI Taxonomy" id="1176536"/>
    <lineage>
        <taxon>Bacteria</taxon>
        <taxon>Pseudomonadati</taxon>
        <taxon>Pseudomonadota</taxon>
        <taxon>Alphaproteobacteria</taxon>
        <taxon>Sphingomonadales</taxon>
        <taxon>Sphingomonadaceae</taxon>
        <taxon>Novosphingobium</taxon>
    </lineage>
</organism>